<name>A0ABZ1SKS8_9ACTN</name>
<dbReference type="InterPro" id="IPR024975">
    <property type="entry name" value="NOV_C"/>
</dbReference>
<organism evidence="2 3">
    <name type="scientific">Microbispora hainanensis</name>
    <dbReference type="NCBI Taxonomy" id="568844"/>
    <lineage>
        <taxon>Bacteria</taxon>
        <taxon>Bacillati</taxon>
        <taxon>Actinomycetota</taxon>
        <taxon>Actinomycetes</taxon>
        <taxon>Streptosporangiales</taxon>
        <taxon>Streptosporangiaceae</taxon>
        <taxon>Microbispora</taxon>
    </lineage>
</organism>
<evidence type="ECO:0000313" key="3">
    <source>
        <dbReference type="Proteomes" id="UP001432011"/>
    </source>
</evidence>
<evidence type="ECO:0000259" key="1">
    <source>
        <dbReference type="Pfam" id="PF13020"/>
    </source>
</evidence>
<dbReference type="Pfam" id="PF13020">
    <property type="entry name" value="NOV_C"/>
    <property type="match status" value="1"/>
</dbReference>
<gene>
    <name evidence="2" type="ORF">OG913_27130</name>
</gene>
<protein>
    <submittedName>
        <fullName evidence="2">DUF3883 domain-containing protein</fullName>
    </submittedName>
</protein>
<sequence length="275" mass="29649">MDAARAHGSYLASAIDLKTSARTLAASGLVSLTDPILLSPQLAGIADLGATVTLPDVARVLLTAAPPPWLRLAVSAGSVLREYIPTEDLKALLWLEPELDEILLDAHAQLKQLDQAEIRERIGDAAELVVLAALRQAGHKPVRVSRISDLYGYDIEVRGSAIDRIEVKAAGPTTRGSFHLTRNEYVKSLQHGMQWRLIQVVFNSAAFVVEELHASHVEAVYQLVPGTLQKVVPPDTPHFAWQGSALLSLPDTAWCSPGLTLDPDFKIPGIGRATG</sequence>
<keyword evidence="3" id="KW-1185">Reference proteome</keyword>
<dbReference type="EMBL" id="CP108085">
    <property type="protein sequence ID" value="WUP73072.1"/>
    <property type="molecule type" value="Genomic_DNA"/>
</dbReference>
<feature type="domain" description="Protein NO VEIN C-terminal" evidence="1">
    <location>
        <begin position="130"/>
        <end position="201"/>
    </location>
</feature>
<dbReference type="RefSeq" id="WP_328708675.1">
    <property type="nucleotide sequence ID" value="NZ_CP108085.1"/>
</dbReference>
<proteinExistence type="predicted"/>
<dbReference type="Proteomes" id="UP001432011">
    <property type="component" value="Chromosome"/>
</dbReference>
<reference evidence="2" key="1">
    <citation type="submission" date="2022-10" db="EMBL/GenBank/DDBJ databases">
        <title>The complete genomes of actinobacterial strains from the NBC collection.</title>
        <authorList>
            <person name="Joergensen T.S."/>
            <person name="Alvarez Arevalo M."/>
            <person name="Sterndorff E.B."/>
            <person name="Faurdal D."/>
            <person name="Vuksanovic O."/>
            <person name="Mourched A.-S."/>
            <person name="Charusanti P."/>
            <person name="Shaw S."/>
            <person name="Blin K."/>
            <person name="Weber T."/>
        </authorList>
    </citation>
    <scope>NUCLEOTIDE SEQUENCE</scope>
    <source>
        <strain evidence="2">NBC_00254</strain>
    </source>
</reference>
<evidence type="ECO:0000313" key="2">
    <source>
        <dbReference type="EMBL" id="WUP73072.1"/>
    </source>
</evidence>
<accession>A0ABZ1SKS8</accession>